<dbReference type="Proteomes" id="UP000694398">
    <property type="component" value="Unassembled WGS sequence"/>
</dbReference>
<feature type="domain" description="Tubulin/FtsZ GTPase" evidence="18">
    <location>
        <begin position="47"/>
        <end position="245"/>
    </location>
</feature>
<organism evidence="19 20">
    <name type="scientific">Chinchilla lanigera</name>
    <name type="common">Long-tailed chinchilla</name>
    <name type="synonym">Chinchilla villidera</name>
    <dbReference type="NCBI Taxonomy" id="34839"/>
    <lineage>
        <taxon>Eukaryota</taxon>
        <taxon>Metazoa</taxon>
        <taxon>Chordata</taxon>
        <taxon>Craniata</taxon>
        <taxon>Vertebrata</taxon>
        <taxon>Euteleostomi</taxon>
        <taxon>Mammalia</taxon>
        <taxon>Eutheria</taxon>
        <taxon>Euarchontoglires</taxon>
        <taxon>Glires</taxon>
        <taxon>Rodentia</taxon>
        <taxon>Hystricomorpha</taxon>
        <taxon>Chinchillidae</taxon>
        <taxon>Chinchilla</taxon>
    </lineage>
</organism>
<dbReference type="GO" id="GO:0005654">
    <property type="term" value="C:nucleoplasm"/>
    <property type="evidence" value="ECO:0007669"/>
    <property type="project" value="Ensembl"/>
</dbReference>
<evidence type="ECO:0000313" key="20">
    <source>
        <dbReference type="Proteomes" id="UP000694398"/>
    </source>
</evidence>
<dbReference type="GO" id="GO:0030030">
    <property type="term" value="P:cell projection organization"/>
    <property type="evidence" value="ECO:0007669"/>
    <property type="project" value="UniProtKB-KW"/>
</dbReference>
<dbReference type="InterPro" id="IPR008280">
    <property type="entry name" value="Tub_FtsZ_C"/>
</dbReference>
<dbReference type="FunFam" id="3.40.50.1440:FF:000021">
    <property type="entry name" value="Tubulin delta chain"/>
    <property type="match status" value="1"/>
</dbReference>
<comment type="function">
    <text evidence="15">Acts as a positive regulator of hedgehog signaling and regulates ciliary function.</text>
</comment>
<dbReference type="Pfam" id="PF00091">
    <property type="entry name" value="Tubulin"/>
    <property type="match status" value="1"/>
</dbReference>
<keyword evidence="6" id="KW-0963">Cytoplasm</keyword>
<evidence type="ECO:0000256" key="13">
    <source>
        <dbReference type="ARBA" id="ARBA00023273"/>
    </source>
</evidence>
<comment type="similarity">
    <text evidence="4 17">Belongs to the tubulin family.</text>
</comment>
<dbReference type="InterPro" id="IPR000217">
    <property type="entry name" value="Tubulin"/>
</dbReference>
<reference evidence="19" key="1">
    <citation type="submission" date="2025-08" db="UniProtKB">
        <authorList>
            <consortium name="Ensembl"/>
        </authorList>
    </citation>
    <scope>IDENTIFICATION</scope>
</reference>
<dbReference type="GO" id="GO:0005200">
    <property type="term" value="F:structural constituent of cytoskeleton"/>
    <property type="evidence" value="ECO:0007669"/>
    <property type="project" value="InterPro"/>
</dbReference>
<evidence type="ECO:0000256" key="1">
    <source>
        <dbReference type="ARBA" id="ARBA00004114"/>
    </source>
</evidence>
<dbReference type="GO" id="GO:0005829">
    <property type="term" value="C:cytosol"/>
    <property type="evidence" value="ECO:0007669"/>
    <property type="project" value="Ensembl"/>
</dbReference>
<dbReference type="PANTHER" id="PTHR11588">
    <property type="entry name" value="TUBULIN"/>
    <property type="match status" value="1"/>
</dbReference>
<evidence type="ECO:0000256" key="17">
    <source>
        <dbReference type="RuleBase" id="RU000352"/>
    </source>
</evidence>
<dbReference type="PROSITE" id="PS00227">
    <property type="entry name" value="TUBULIN"/>
    <property type="match status" value="1"/>
</dbReference>
<keyword evidence="13" id="KW-0966">Cell projection</keyword>
<keyword evidence="11" id="KW-0206">Cytoskeleton</keyword>
<evidence type="ECO:0000256" key="2">
    <source>
        <dbReference type="ARBA" id="ARBA00004123"/>
    </source>
</evidence>
<sequence>MAVVTVQLGQCGNQIGFEVFDALFTDSQCSQGFCSKRENEAYQASCTERFFREENGVPIARAVLVDMEPKVINQMLSKAAQPGRWKYDQHARFCQKQGSGNNWAYGYSVHGPKHAESIMNLIQKEVEKCDSLSGFFIIMSIAGGTGSGLGAFLTQHLQDHYSNALKMNQIIWPYGTGEVIVQNYNSILTLSHLYRSSDALLVHENDAVHKICAKLMSTKQISFRDINQVLAHQLGSVFQPTHSAECSFHYRTNPLGDLMEHLVPHPEFKMLGVRTIPQMSETSLPYSTFTWNGLLKRLRQMLISNAKMDEGIDWQVRPPLPKLPPPGKMCLNREQHFNTSLANLLILRGKDVQNANLEGFRDPALYTSWLGPADAFSAWKTPRAFNRYERSAALVSNGQFFVRPLDAVVGKAWNMFASKAYIHQYTKFGIEEEDFLDSFTLLEQVVASYRNLF</sequence>
<keyword evidence="20" id="KW-1185">Reference proteome</keyword>
<comment type="subcellular location">
    <subcellularLocation>
        <location evidence="3">Cell projection</location>
        <location evidence="3">Cilium</location>
    </subcellularLocation>
    <subcellularLocation>
        <location evidence="1">Cytoplasm</location>
        <location evidence="1">Cytoskeleton</location>
        <location evidence="1">Microtubule organizing center</location>
        <location evidence="1">Centrosome</location>
        <location evidence="1">Centriole</location>
    </subcellularLocation>
    <subcellularLocation>
        <location evidence="2">Nucleus</location>
    </subcellularLocation>
</comment>
<evidence type="ECO:0000256" key="14">
    <source>
        <dbReference type="ARBA" id="ARBA00030594"/>
    </source>
</evidence>
<keyword evidence="12" id="KW-0539">Nucleus</keyword>
<dbReference type="GO" id="GO:0005525">
    <property type="term" value="F:GTP binding"/>
    <property type="evidence" value="ECO:0007669"/>
    <property type="project" value="UniProtKB-UniRule"/>
</dbReference>
<evidence type="ECO:0000256" key="15">
    <source>
        <dbReference type="ARBA" id="ARBA00046149"/>
    </source>
</evidence>
<dbReference type="SUPFAM" id="SSF55307">
    <property type="entry name" value="Tubulin C-terminal domain-like"/>
    <property type="match status" value="1"/>
</dbReference>
<dbReference type="Ensembl" id="ENSCLAT00000021922.1">
    <property type="protein sequence ID" value="ENSCLAP00000021719.1"/>
    <property type="gene ID" value="ENSCLAG00000014867.1"/>
</dbReference>
<evidence type="ECO:0000256" key="12">
    <source>
        <dbReference type="ARBA" id="ARBA00023242"/>
    </source>
</evidence>
<gene>
    <name evidence="19" type="primary">TUBD1</name>
</gene>
<dbReference type="GO" id="GO:0005874">
    <property type="term" value="C:microtubule"/>
    <property type="evidence" value="ECO:0007669"/>
    <property type="project" value="UniProtKB-KW"/>
</dbReference>
<keyword evidence="10 17" id="KW-0342">GTP-binding</keyword>
<keyword evidence="9" id="KW-0970">Cilium biogenesis/degradation</keyword>
<evidence type="ECO:0000256" key="4">
    <source>
        <dbReference type="ARBA" id="ARBA00009636"/>
    </source>
</evidence>
<evidence type="ECO:0000256" key="10">
    <source>
        <dbReference type="ARBA" id="ARBA00023134"/>
    </source>
</evidence>
<dbReference type="GO" id="GO:0007017">
    <property type="term" value="P:microtubule-based process"/>
    <property type="evidence" value="ECO:0007669"/>
    <property type="project" value="InterPro"/>
</dbReference>
<dbReference type="CDD" id="cd02189">
    <property type="entry name" value="delta_zeta_tubulin-like"/>
    <property type="match status" value="1"/>
</dbReference>
<dbReference type="OMA" id="ACHPEYK"/>
<dbReference type="SMART" id="SM00864">
    <property type="entry name" value="Tubulin"/>
    <property type="match status" value="1"/>
</dbReference>
<evidence type="ECO:0000256" key="8">
    <source>
        <dbReference type="ARBA" id="ARBA00022741"/>
    </source>
</evidence>
<dbReference type="InterPro" id="IPR002967">
    <property type="entry name" value="Delta_tubulin"/>
</dbReference>
<protein>
    <recommendedName>
        <fullName evidence="5">Tubulin delta chain</fullName>
    </recommendedName>
    <alternativeName>
        <fullName evidence="14">Delta-tubulin</fullName>
    </alternativeName>
</protein>
<keyword evidence="8 17" id="KW-0547">Nucleotide-binding</keyword>
<dbReference type="Gene3D" id="3.40.50.1440">
    <property type="entry name" value="Tubulin/FtsZ, GTPase domain"/>
    <property type="match status" value="1"/>
</dbReference>
<accession>A0A8C2W3N2</accession>
<evidence type="ECO:0000256" key="6">
    <source>
        <dbReference type="ARBA" id="ARBA00022490"/>
    </source>
</evidence>
<dbReference type="GO" id="GO:0045880">
    <property type="term" value="P:positive regulation of smoothened signaling pathway"/>
    <property type="evidence" value="ECO:0007669"/>
    <property type="project" value="Ensembl"/>
</dbReference>
<dbReference type="InterPro" id="IPR003008">
    <property type="entry name" value="Tubulin_FtsZ_GTPase"/>
</dbReference>
<dbReference type="AlphaFoldDB" id="A0A8C2W3N2"/>
<dbReference type="FunFam" id="1.10.287.600:FF:000010">
    <property type="entry name" value="Tubulin delta chain"/>
    <property type="match status" value="1"/>
</dbReference>
<dbReference type="PRINTS" id="PR01161">
    <property type="entry name" value="TUBULIN"/>
</dbReference>
<evidence type="ECO:0000256" key="3">
    <source>
        <dbReference type="ARBA" id="ARBA00004138"/>
    </source>
</evidence>
<evidence type="ECO:0000256" key="16">
    <source>
        <dbReference type="ARBA" id="ARBA00061740"/>
    </source>
</evidence>
<proteinExistence type="inferred from homology"/>
<evidence type="ECO:0000256" key="11">
    <source>
        <dbReference type="ARBA" id="ARBA00023212"/>
    </source>
</evidence>
<keyword evidence="7 17" id="KW-0493">Microtubule</keyword>
<name>A0A8C2W3N2_CHILA</name>
<reference evidence="19" key="2">
    <citation type="submission" date="2025-09" db="UniProtKB">
        <authorList>
            <consortium name="Ensembl"/>
        </authorList>
    </citation>
    <scope>IDENTIFICATION</scope>
</reference>
<comment type="subunit">
    <text evidence="16">Found in a complex with TEDC1, TEDC2, TUBE1 and TUBD1.</text>
</comment>
<dbReference type="GO" id="GO:0005814">
    <property type="term" value="C:centriole"/>
    <property type="evidence" value="ECO:0007669"/>
    <property type="project" value="UniProtKB-SubCell"/>
</dbReference>
<dbReference type="InterPro" id="IPR036525">
    <property type="entry name" value="Tubulin/FtsZ_GTPase_sf"/>
</dbReference>
<evidence type="ECO:0000256" key="5">
    <source>
        <dbReference type="ARBA" id="ARBA00014184"/>
    </source>
</evidence>
<evidence type="ECO:0000256" key="9">
    <source>
        <dbReference type="ARBA" id="ARBA00022794"/>
    </source>
</evidence>
<dbReference type="GeneTree" id="ENSGT00940000157069"/>
<evidence type="ECO:0000256" key="7">
    <source>
        <dbReference type="ARBA" id="ARBA00022701"/>
    </source>
</evidence>
<dbReference type="GO" id="GO:0005929">
    <property type="term" value="C:cilium"/>
    <property type="evidence" value="ECO:0007669"/>
    <property type="project" value="UniProtKB-SubCell"/>
</dbReference>
<evidence type="ECO:0000313" key="19">
    <source>
        <dbReference type="Ensembl" id="ENSCLAP00000021719.1"/>
    </source>
</evidence>
<dbReference type="InterPro" id="IPR017975">
    <property type="entry name" value="Tubulin_CS"/>
</dbReference>
<evidence type="ECO:0000259" key="18">
    <source>
        <dbReference type="SMART" id="SM00864"/>
    </source>
</evidence>
<dbReference type="PRINTS" id="PR01224">
    <property type="entry name" value="DELTATUBULIN"/>
</dbReference>
<dbReference type="SUPFAM" id="SSF52490">
    <property type="entry name" value="Tubulin nucleotide-binding domain-like"/>
    <property type="match status" value="1"/>
</dbReference>